<dbReference type="EMBL" id="WHOD01000067">
    <property type="protein sequence ID" value="NOU94982.1"/>
    <property type="molecule type" value="Genomic_DNA"/>
</dbReference>
<evidence type="ECO:0000313" key="4">
    <source>
        <dbReference type="Proteomes" id="UP000641588"/>
    </source>
</evidence>
<proteinExistence type="predicted"/>
<dbReference type="InterPro" id="IPR037171">
    <property type="entry name" value="NagB/RpiA_transferase-like"/>
</dbReference>
<dbReference type="Proteomes" id="UP000641588">
    <property type="component" value="Unassembled WGS sequence"/>
</dbReference>
<dbReference type="AlphaFoldDB" id="A0A972GW97"/>
<dbReference type="PANTHER" id="PTHR11280">
    <property type="entry name" value="GLUCOSAMINE-6-PHOSPHATE ISOMERASE"/>
    <property type="match status" value="1"/>
</dbReference>
<dbReference type="GO" id="GO:0005737">
    <property type="term" value="C:cytoplasm"/>
    <property type="evidence" value="ECO:0007669"/>
    <property type="project" value="TreeGrafter"/>
</dbReference>
<organism evidence="3 4">
    <name type="scientific">Paenibacillus foliorum</name>
    <dbReference type="NCBI Taxonomy" id="2654974"/>
    <lineage>
        <taxon>Bacteria</taxon>
        <taxon>Bacillati</taxon>
        <taxon>Bacillota</taxon>
        <taxon>Bacilli</taxon>
        <taxon>Bacillales</taxon>
        <taxon>Paenibacillaceae</taxon>
        <taxon>Paenibacillus</taxon>
    </lineage>
</organism>
<sequence length="254" mass="27932">MDNIEQVDRLQIRRYETRKEMGEAVAAGLANKMIELLAVKETIAVIFASAPSQNEFLEALQSIDEIPWERVICFHLDEYVSLSAEAPQSFSRYLMETLFNRRKPKQFHAIDGLNDPVVESARYSALLAAQPIDIACLGIGENGHIAFNDPHVADFDDPKAVKVVLLDEICRQQQVNDGCFASLGEVPLEAITLTIPTIMSAASIFCTVPGERKSMAVRDAVQGPIDISCPASALRNATAAYMYLDKESAALLKS</sequence>
<keyword evidence="1" id="KW-0119">Carbohydrate metabolism</keyword>
<dbReference type="Pfam" id="PF01182">
    <property type="entry name" value="Glucosamine_iso"/>
    <property type="match status" value="1"/>
</dbReference>
<dbReference type="GO" id="GO:0006046">
    <property type="term" value="P:N-acetylglucosamine catabolic process"/>
    <property type="evidence" value="ECO:0007669"/>
    <property type="project" value="TreeGrafter"/>
</dbReference>
<dbReference type="CDD" id="cd01399">
    <property type="entry name" value="GlcN6P_deaminase"/>
    <property type="match status" value="1"/>
</dbReference>
<evidence type="ECO:0000256" key="1">
    <source>
        <dbReference type="ARBA" id="ARBA00023277"/>
    </source>
</evidence>
<gene>
    <name evidence="3" type="ORF">GC093_17390</name>
</gene>
<evidence type="ECO:0000313" key="3">
    <source>
        <dbReference type="EMBL" id="NOU94982.1"/>
    </source>
</evidence>
<dbReference type="GO" id="GO:0042802">
    <property type="term" value="F:identical protein binding"/>
    <property type="evidence" value="ECO:0007669"/>
    <property type="project" value="TreeGrafter"/>
</dbReference>
<evidence type="ECO:0000259" key="2">
    <source>
        <dbReference type="Pfam" id="PF01182"/>
    </source>
</evidence>
<dbReference type="GO" id="GO:0006043">
    <property type="term" value="P:glucosamine catabolic process"/>
    <property type="evidence" value="ECO:0007669"/>
    <property type="project" value="TreeGrafter"/>
</dbReference>
<comment type="caution">
    <text evidence="3">The sequence shown here is derived from an EMBL/GenBank/DDBJ whole genome shotgun (WGS) entry which is preliminary data.</text>
</comment>
<dbReference type="InterPro" id="IPR006148">
    <property type="entry name" value="Glc/Gal-6P_isomerase"/>
</dbReference>
<dbReference type="GO" id="GO:0005975">
    <property type="term" value="P:carbohydrate metabolic process"/>
    <property type="evidence" value="ECO:0007669"/>
    <property type="project" value="InterPro"/>
</dbReference>
<dbReference type="PANTHER" id="PTHR11280:SF6">
    <property type="entry name" value="GLUCOSAMINE-6-PHOSPHATE ISOMERASE NAGB"/>
    <property type="match status" value="1"/>
</dbReference>
<keyword evidence="4" id="KW-1185">Reference proteome</keyword>
<dbReference type="InterPro" id="IPR004547">
    <property type="entry name" value="Glucosamine6P_isomerase"/>
</dbReference>
<dbReference type="RefSeq" id="WP_171653205.1">
    <property type="nucleotide sequence ID" value="NZ_WHOD01000067.1"/>
</dbReference>
<dbReference type="GO" id="GO:0004342">
    <property type="term" value="F:glucosamine-6-phosphate deaminase activity"/>
    <property type="evidence" value="ECO:0007669"/>
    <property type="project" value="InterPro"/>
</dbReference>
<name>A0A972GW97_9BACL</name>
<dbReference type="Gene3D" id="3.40.50.1360">
    <property type="match status" value="1"/>
</dbReference>
<feature type="domain" description="Glucosamine/galactosamine-6-phosphate isomerase" evidence="2">
    <location>
        <begin position="17"/>
        <end position="237"/>
    </location>
</feature>
<protein>
    <submittedName>
        <fullName evidence="3">Glucosamine-6-phosphate deaminase</fullName>
    </submittedName>
</protein>
<dbReference type="SUPFAM" id="SSF100950">
    <property type="entry name" value="NagB/RpiA/CoA transferase-like"/>
    <property type="match status" value="1"/>
</dbReference>
<reference evidence="3" key="1">
    <citation type="submission" date="2019-10" db="EMBL/GenBank/DDBJ databases">
        <title>Description of Paenibacillus glebae sp. nov.</title>
        <authorList>
            <person name="Carlier A."/>
            <person name="Qi S."/>
        </authorList>
    </citation>
    <scope>NUCLEOTIDE SEQUENCE</scope>
    <source>
        <strain evidence="3">LMG 31456</strain>
    </source>
</reference>
<dbReference type="GO" id="GO:0019262">
    <property type="term" value="P:N-acetylneuraminate catabolic process"/>
    <property type="evidence" value="ECO:0007669"/>
    <property type="project" value="TreeGrafter"/>
</dbReference>
<accession>A0A972GW97</accession>